<dbReference type="AlphaFoldDB" id="A0ABD3NL30"/>
<feature type="compositionally biased region" description="Low complexity" evidence="1">
    <location>
        <begin position="222"/>
        <end position="236"/>
    </location>
</feature>
<feature type="compositionally biased region" description="Acidic residues" evidence="1">
    <location>
        <begin position="156"/>
        <end position="168"/>
    </location>
</feature>
<proteinExistence type="predicted"/>
<evidence type="ECO:0000313" key="3">
    <source>
        <dbReference type="EMBL" id="KAL3775236.1"/>
    </source>
</evidence>
<dbReference type="Proteomes" id="UP001530315">
    <property type="component" value="Unassembled WGS sequence"/>
</dbReference>
<keyword evidence="2" id="KW-0732">Signal</keyword>
<feature type="compositionally biased region" description="Acidic residues" evidence="1">
    <location>
        <begin position="179"/>
        <end position="188"/>
    </location>
</feature>
<feature type="region of interest" description="Disordered" evidence="1">
    <location>
        <begin position="217"/>
        <end position="243"/>
    </location>
</feature>
<feature type="compositionally biased region" description="Low complexity" evidence="1">
    <location>
        <begin position="270"/>
        <end position="289"/>
    </location>
</feature>
<reference evidence="3 4" key="1">
    <citation type="submission" date="2024-10" db="EMBL/GenBank/DDBJ databases">
        <title>Updated reference genomes for cyclostephanoid diatoms.</title>
        <authorList>
            <person name="Roberts W.R."/>
            <person name="Alverson A.J."/>
        </authorList>
    </citation>
    <scope>NUCLEOTIDE SEQUENCE [LARGE SCALE GENOMIC DNA]</scope>
    <source>
        <strain evidence="3 4">AJA276-08</strain>
    </source>
</reference>
<keyword evidence="4" id="KW-1185">Reference proteome</keyword>
<organism evidence="3 4">
    <name type="scientific">Stephanodiscus triporus</name>
    <dbReference type="NCBI Taxonomy" id="2934178"/>
    <lineage>
        <taxon>Eukaryota</taxon>
        <taxon>Sar</taxon>
        <taxon>Stramenopiles</taxon>
        <taxon>Ochrophyta</taxon>
        <taxon>Bacillariophyta</taxon>
        <taxon>Coscinodiscophyceae</taxon>
        <taxon>Thalassiosirophycidae</taxon>
        <taxon>Stephanodiscales</taxon>
        <taxon>Stephanodiscaceae</taxon>
        <taxon>Stephanodiscus</taxon>
    </lineage>
</organism>
<evidence type="ECO:0000256" key="1">
    <source>
        <dbReference type="SAM" id="MobiDB-lite"/>
    </source>
</evidence>
<feature type="region of interest" description="Disordered" evidence="1">
    <location>
        <begin position="265"/>
        <end position="289"/>
    </location>
</feature>
<comment type="caution">
    <text evidence="3">The sequence shown here is derived from an EMBL/GenBank/DDBJ whole genome shotgun (WGS) entry which is preliminary data.</text>
</comment>
<feature type="region of interest" description="Disordered" evidence="1">
    <location>
        <begin position="150"/>
        <end position="191"/>
    </location>
</feature>
<evidence type="ECO:0000313" key="4">
    <source>
        <dbReference type="Proteomes" id="UP001530315"/>
    </source>
</evidence>
<feature type="chain" id="PRO_5044756489" evidence="2">
    <location>
        <begin position="18"/>
        <end position="289"/>
    </location>
</feature>
<gene>
    <name evidence="3" type="ORF">ACHAW5_006105</name>
</gene>
<feature type="signal peptide" evidence="2">
    <location>
        <begin position="1"/>
        <end position="17"/>
    </location>
</feature>
<dbReference type="EMBL" id="JALLAZ020001424">
    <property type="protein sequence ID" value="KAL3775236.1"/>
    <property type="molecule type" value="Genomic_DNA"/>
</dbReference>
<name>A0ABD3NL30_9STRA</name>
<accession>A0ABD3NL30</accession>
<protein>
    <submittedName>
        <fullName evidence="3">Uncharacterized protein</fullName>
    </submittedName>
</protein>
<evidence type="ECO:0000256" key="2">
    <source>
        <dbReference type="SAM" id="SignalP"/>
    </source>
</evidence>
<sequence length="289" mass="32247">MNIGLFTMVFLGCFVRRMIFLGRGGDGVRCRRLRLRLLSSSFWDDNDDDEDYLFRYGDGYATIIIATWATGKGIDVSEGGGEVLVEANITLKPRNGGGGDGSDDLAAAWQRWNATMKPVTKSGDVEPYDMANDDDGAVHVDLVVEKTWKRRRDSNGDGDGDGDDDDEQATATMANNNNGDDDDDDGDDGDRPDYYYDYNYDYYYCDDYDYIYEHGGRRRGRQQQQQGMATAAAQRQHGGRRQQLRSSGSMTVAWWRTGRRRHGGEAAFLSRSSGRPVVRSSGRPVSGCP</sequence>